<sequence>MLAFSRLASFLLFVLSLSFLTCAAPTPMSDDLIAREGVRDNDDLLLAAVIDLRTKCYNHAEAIDKIDDSLKLIVKIDSLVKEIGAVADVIAKVKLADADAKVKADIAAHLLVVLKAVIKICAHLIAKLDLKAALDLIVKVQAALKLLIDNLEISVSGFVDIFVKIIPEAELKAMANVHLDALVKLCVSATPAIALNV</sequence>
<keyword evidence="1" id="KW-0732">Signal</keyword>
<evidence type="ECO:0000313" key="3">
    <source>
        <dbReference type="Proteomes" id="UP000663846"/>
    </source>
</evidence>
<protein>
    <recommendedName>
        <fullName evidence="4">Transmembrane protein</fullName>
    </recommendedName>
</protein>
<reference evidence="2" key="1">
    <citation type="submission" date="2021-01" db="EMBL/GenBank/DDBJ databases">
        <authorList>
            <person name="Kaushik A."/>
        </authorList>
    </citation>
    <scope>NUCLEOTIDE SEQUENCE</scope>
    <source>
        <strain evidence="2">AG1-1C</strain>
    </source>
</reference>
<feature type="chain" id="PRO_5034228441" description="Transmembrane protein" evidence="1">
    <location>
        <begin position="24"/>
        <end position="197"/>
    </location>
</feature>
<name>A0A8H3BM55_9AGAM</name>
<dbReference type="AlphaFoldDB" id="A0A8H3BM55"/>
<evidence type="ECO:0000256" key="1">
    <source>
        <dbReference type="SAM" id="SignalP"/>
    </source>
</evidence>
<dbReference type="Proteomes" id="UP000663846">
    <property type="component" value="Unassembled WGS sequence"/>
</dbReference>
<organism evidence="2 3">
    <name type="scientific">Rhizoctonia solani</name>
    <dbReference type="NCBI Taxonomy" id="456999"/>
    <lineage>
        <taxon>Eukaryota</taxon>
        <taxon>Fungi</taxon>
        <taxon>Dikarya</taxon>
        <taxon>Basidiomycota</taxon>
        <taxon>Agaricomycotina</taxon>
        <taxon>Agaricomycetes</taxon>
        <taxon>Cantharellales</taxon>
        <taxon>Ceratobasidiaceae</taxon>
        <taxon>Rhizoctonia</taxon>
    </lineage>
</organism>
<gene>
    <name evidence="2" type="ORF">RDB_LOCUS156751</name>
</gene>
<proteinExistence type="predicted"/>
<dbReference type="EMBL" id="CAJMWS010000691">
    <property type="protein sequence ID" value="CAE6459035.1"/>
    <property type="molecule type" value="Genomic_DNA"/>
</dbReference>
<accession>A0A8H3BM55</accession>
<evidence type="ECO:0000313" key="2">
    <source>
        <dbReference type="EMBL" id="CAE6459035.1"/>
    </source>
</evidence>
<comment type="caution">
    <text evidence="2">The sequence shown here is derived from an EMBL/GenBank/DDBJ whole genome shotgun (WGS) entry which is preliminary data.</text>
</comment>
<feature type="signal peptide" evidence="1">
    <location>
        <begin position="1"/>
        <end position="23"/>
    </location>
</feature>
<evidence type="ECO:0008006" key="4">
    <source>
        <dbReference type="Google" id="ProtNLM"/>
    </source>
</evidence>